<dbReference type="PROSITE" id="PS50931">
    <property type="entry name" value="HTH_LYSR"/>
    <property type="match status" value="1"/>
</dbReference>
<dbReference type="Pfam" id="PF00126">
    <property type="entry name" value="HTH_1"/>
    <property type="match status" value="1"/>
</dbReference>
<dbReference type="SUPFAM" id="SSF46785">
    <property type="entry name" value="Winged helix' DNA-binding domain"/>
    <property type="match status" value="1"/>
</dbReference>
<evidence type="ECO:0000313" key="6">
    <source>
        <dbReference type="EMBL" id="GAA0510174.1"/>
    </source>
</evidence>
<keyword evidence="2" id="KW-0805">Transcription regulation</keyword>
<evidence type="ECO:0000256" key="1">
    <source>
        <dbReference type="ARBA" id="ARBA00009437"/>
    </source>
</evidence>
<dbReference type="RefSeq" id="WP_279817129.1">
    <property type="nucleotide sequence ID" value="NZ_BAAAEN010000010.1"/>
</dbReference>
<keyword evidence="4" id="KW-0804">Transcription</keyword>
<protein>
    <submittedName>
        <fullName evidence="6">LysR substrate-binding domain-containing protein</fullName>
    </submittedName>
</protein>
<dbReference type="Proteomes" id="UP001501706">
    <property type="component" value="Unassembled WGS sequence"/>
</dbReference>
<evidence type="ECO:0000256" key="3">
    <source>
        <dbReference type="ARBA" id="ARBA00023125"/>
    </source>
</evidence>
<dbReference type="EMBL" id="BAAAEN010000010">
    <property type="protein sequence ID" value="GAA0510174.1"/>
    <property type="molecule type" value="Genomic_DNA"/>
</dbReference>
<proteinExistence type="inferred from homology"/>
<gene>
    <name evidence="6" type="ORF">GCM10009097_29210</name>
</gene>
<organism evidence="6 7">
    <name type="scientific">Pigmentiphaga daeguensis</name>
    <dbReference type="NCBI Taxonomy" id="414049"/>
    <lineage>
        <taxon>Bacteria</taxon>
        <taxon>Pseudomonadati</taxon>
        <taxon>Pseudomonadota</taxon>
        <taxon>Betaproteobacteria</taxon>
        <taxon>Burkholderiales</taxon>
        <taxon>Alcaligenaceae</taxon>
        <taxon>Pigmentiphaga</taxon>
    </lineage>
</organism>
<comment type="similarity">
    <text evidence="1">Belongs to the LysR transcriptional regulatory family.</text>
</comment>
<dbReference type="InterPro" id="IPR000847">
    <property type="entry name" value="LysR_HTH_N"/>
</dbReference>
<dbReference type="PANTHER" id="PTHR30419:SF8">
    <property type="entry name" value="NITROGEN ASSIMILATION TRANSCRIPTIONAL ACTIVATOR-RELATED"/>
    <property type="match status" value="1"/>
</dbReference>
<dbReference type="Pfam" id="PF03466">
    <property type="entry name" value="LysR_substrate"/>
    <property type="match status" value="1"/>
</dbReference>
<dbReference type="PANTHER" id="PTHR30419">
    <property type="entry name" value="HTH-TYPE TRANSCRIPTIONAL REGULATOR YBHD"/>
    <property type="match status" value="1"/>
</dbReference>
<dbReference type="Gene3D" id="3.40.190.290">
    <property type="match status" value="1"/>
</dbReference>
<dbReference type="InterPro" id="IPR050950">
    <property type="entry name" value="HTH-type_LysR_regulators"/>
</dbReference>
<evidence type="ECO:0000313" key="7">
    <source>
        <dbReference type="Proteomes" id="UP001501706"/>
    </source>
</evidence>
<dbReference type="PRINTS" id="PR00039">
    <property type="entry name" value="HTHLYSR"/>
</dbReference>
<dbReference type="InterPro" id="IPR036388">
    <property type="entry name" value="WH-like_DNA-bd_sf"/>
</dbReference>
<reference evidence="7" key="1">
    <citation type="journal article" date="2019" name="Int. J. Syst. Evol. Microbiol.">
        <title>The Global Catalogue of Microorganisms (GCM) 10K type strain sequencing project: providing services to taxonomists for standard genome sequencing and annotation.</title>
        <authorList>
            <consortium name="The Broad Institute Genomics Platform"/>
            <consortium name="The Broad Institute Genome Sequencing Center for Infectious Disease"/>
            <person name="Wu L."/>
            <person name="Ma J."/>
        </authorList>
    </citation>
    <scope>NUCLEOTIDE SEQUENCE [LARGE SCALE GENOMIC DNA]</scope>
    <source>
        <strain evidence="7">JCM 14330</strain>
    </source>
</reference>
<evidence type="ECO:0000256" key="2">
    <source>
        <dbReference type="ARBA" id="ARBA00023015"/>
    </source>
</evidence>
<keyword evidence="7" id="KW-1185">Reference proteome</keyword>
<feature type="domain" description="HTH lysR-type" evidence="5">
    <location>
        <begin position="3"/>
        <end position="60"/>
    </location>
</feature>
<dbReference type="Gene3D" id="1.10.10.10">
    <property type="entry name" value="Winged helix-like DNA-binding domain superfamily/Winged helix DNA-binding domain"/>
    <property type="match status" value="1"/>
</dbReference>
<dbReference type="InterPro" id="IPR036390">
    <property type="entry name" value="WH_DNA-bd_sf"/>
</dbReference>
<comment type="caution">
    <text evidence="6">The sequence shown here is derived from an EMBL/GenBank/DDBJ whole genome shotgun (WGS) entry which is preliminary data.</text>
</comment>
<dbReference type="SUPFAM" id="SSF53850">
    <property type="entry name" value="Periplasmic binding protein-like II"/>
    <property type="match status" value="1"/>
</dbReference>
<keyword evidence="3" id="KW-0238">DNA-binding</keyword>
<accession>A0ABP3LZ89</accession>
<evidence type="ECO:0000256" key="4">
    <source>
        <dbReference type="ARBA" id="ARBA00023163"/>
    </source>
</evidence>
<dbReference type="InterPro" id="IPR005119">
    <property type="entry name" value="LysR_subst-bd"/>
</dbReference>
<evidence type="ECO:0000259" key="5">
    <source>
        <dbReference type="PROSITE" id="PS50931"/>
    </source>
</evidence>
<sequence length="304" mass="32202">MALNLDHLRAFLVVVEEGSINRAAARLLRAQPAVGRQIRLLEESLGTPLLERSSSGVQPTTAGEQLIAHARRIFRDVAEAEAAMARVATEPAGDLIVAIPTSLADQLGPVLFGAMRDRHPRVRLTLLEGDSHAITRWMAGNEADIGVLPEGSSDTSLHAIECGRQVFCFCGPADGFPVLPASMPLGDALSYPLALSIPPNRLRRLVDSAAAGIGREVRPVLNASSSHLITALMRQGELYTIRPRIGPVPAVVDGIAFIPIAEPAIQRGISVVWSTARPLSPAGEAARATLEELLRGMDGAQAPG</sequence>
<name>A0ABP3LZ89_9BURK</name>